<reference evidence="12 13" key="2">
    <citation type="submission" date="2021-01" db="EMBL/GenBank/DDBJ databases">
        <title>Genomic Encyclopedia of Type Strains, Phase IV (KMG-IV): sequencing the most valuable type-strain genomes for metagenomic binning, comparative biology and taxonomic classification.</title>
        <authorList>
            <person name="Goeker M."/>
        </authorList>
    </citation>
    <scope>NUCLEOTIDE SEQUENCE [LARGE SCALE GENOMIC DNA]</scope>
    <source>
        <strain evidence="12 13">DSM 6130</strain>
    </source>
</reference>
<evidence type="ECO:0000313" key="11">
    <source>
        <dbReference type="EMBL" id="GLK56189.1"/>
    </source>
</evidence>
<dbReference type="EC" id="2.7.13.3" evidence="3"/>
<accession>A0A9W6MSG4</accession>
<evidence type="ECO:0000256" key="3">
    <source>
        <dbReference type="ARBA" id="ARBA00012438"/>
    </source>
</evidence>
<dbReference type="Pfam" id="PF00512">
    <property type="entry name" value="HisKA"/>
    <property type="match status" value="1"/>
</dbReference>
<dbReference type="InterPro" id="IPR004358">
    <property type="entry name" value="Sig_transdc_His_kin-like_C"/>
</dbReference>
<gene>
    <name evidence="11" type="ORF">GCM10008170_22080</name>
    <name evidence="12" type="ORF">JOD31_001105</name>
</gene>
<feature type="domain" description="Histidine kinase" evidence="9">
    <location>
        <begin position="308"/>
        <end position="525"/>
    </location>
</feature>
<name>A0A9W6MSG4_9HYPH</name>
<dbReference type="InterPro" id="IPR050736">
    <property type="entry name" value="Sensor_HK_Regulatory"/>
</dbReference>
<dbReference type="GO" id="GO:0000155">
    <property type="term" value="F:phosphorelay sensor kinase activity"/>
    <property type="evidence" value="ECO:0007669"/>
    <property type="project" value="InterPro"/>
</dbReference>
<dbReference type="EMBL" id="BSFF01000002">
    <property type="protein sequence ID" value="GLK56189.1"/>
    <property type="molecule type" value="Genomic_DNA"/>
</dbReference>
<dbReference type="SUPFAM" id="SSF55874">
    <property type="entry name" value="ATPase domain of HSP90 chaperone/DNA topoisomerase II/histidine kinase"/>
    <property type="match status" value="1"/>
</dbReference>
<feature type="transmembrane region" description="Helical" evidence="8">
    <location>
        <begin position="6"/>
        <end position="29"/>
    </location>
</feature>
<dbReference type="SUPFAM" id="SSF47384">
    <property type="entry name" value="Homodimeric domain of signal transducing histidine kinase"/>
    <property type="match status" value="1"/>
</dbReference>
<dbReference type="InterPro" id="IPR036890">
    <property type="entry name" value="HATPase_C_sf"/>
</dbReference>
<keyword evidence="8" id="KW-0472">Membrane</keyword>
<dbReference type="Gene3D" id="3.30.565.10">
    <property type="entry name" value="Histidine kinase-like ATPase, C-terminal domain"/>
    <property type="match status" value="1"/>
</dbReference>
<evidence type="ECO:0000313" key="14">
    <source>
        <dbReference type="Proteomes" id="UP001143400"/>
    </source>
</evidence>
<dbReference type="CDD" id="cd00075">
    <property type="entry name" value="HATPase"/>
    <property type="match status" value="1"/>
</dbReference>
<dbReference type="InterPro" id="IPR003594">
    <property type="entry name" value="HATPase_dom"/>
</dbReference>
<feature type="domain" description="HAMP" evidence="10">
    <location>
        <begin position="216"/>
        <end position="268"/>
    </location>
</feature>
<dbReference type="PANTHER" id="PTHR43711:SF28">
    <property type="entry name" value="SENSOR HISTIDINE KINASE YXDK"/>
    <property type="match status" value="1"/>
</dbReference>
<dbReference type="Pfam" id="PF00672">
    <property type="entry name" value="HAMP"/>
    <property type="match status" value="1"/>
</dbReference>
<proteinExistence type="predicted"/>
<dbReference type="Proteomes" id="UP000758856">
    <property type="component" value="Unassembled WGS sequence"/>
</dbReference>
<dbReference type="Pfam" id="PF02518">
    <property type="entry name" value="HATPase_c"/>
    <property type="match status" value="1"/>
</dbReference>
<evidence type="ECO:0000256" key="1">
    <source>
        <dbReference type="ARBA" id="ARBA00000085"/>
    </source>
</evidence>
<evidence type="ECO:0000256" key="4">
    <source>
        <dbReference type="ARBA" id="ARBA00022553"/>
    </source>
</evidence>
<keyword evidence="8" id="KW-0812">Transmembrane</keyword>
<dbReference type="InterPro" id="IPR003661">
    <property type="entry name" value="HisK_dim/P_dom"/>
</dbReference>
<dbReference type="SMART" id="SM00387">
    <property type="entry name" value="HATPase_c"/>
    <property type="match status" value="1"/>
</dbReference>
<dbReference type="SUPFAM" id="SSF158472">
    <property type="entry name" value="HAMP domain-like"/>
    <property type="match status" value="1"/>
</dbReference>
<evidence type="ECO:0000259" key="9">
    <source>
        <dbReference type="PROSITE" id="PS50109"/>
    </source>
</evidence>
<dbReference type="CDD" id="cd06225">
    <property type="entry name" value="HAMP"/>
    <property type="match status" value="1"/>
</dbReference>
<evidence type="ECO:0000313" key="13">
    <source>
        <dbReference type="Proteomes" id="UP000758856"/>
    </source>
</evidence>
<keyword evidence="4" id="KW-0597">Phosphoprotein</keyword>
<dbReference type="PROSITE" id="PS50109">
    <property type="entry name" value="HIS_KIN"/>
    <property type="match status" value="1"/>
</dbReference>
<comment type="catalytic activity">
    <reaction evidence="1">
        <text>ATP + protein L-histidine = ADP + protein N-phospho-L-histidine.</text>
        <dbReference type="EC" id="2.7.13.3"/>
    </reaction>
</comment>
<evidence type="ECO:0000256" key="6">
    <source>
        <dbReference type="ARBA" id="ARBA00022777"/>
    </source>
</evidence>
<sequence length="528" mass="57824">MTVRWRIFVFEIVTLAFVALMVGVTALSLRVADDFVRRIDGVHHRFEVIAELDGHANNYAEQIAEVLLLGPEQMPDFEAARRKMEEAFERLARVTRAEVLTLDGVEEVRREISDVEMTSRMNELYRAIDRAAEHVFALQRDGKQAEAVGHFRREVEYRLSNDFETLLENALKDERGEVASELAEVRRRQQWLLFGAIALTLLAVLFSAGFGLMLKRSIVRPVQDLAEGARAIADGALDARIPVRGRDEFAALARTFNDMAHAIEGQRAELVTAQQRLHSEVEARTAELRHANDRLRDVDARRAQFLADVSHELRTPLTILRGEADVALRGRGDPGDQAEALSRIQEQAESLGSLLDDLLAFARSDAEDQSFEITVTRGRDVAAAAAAEGEALAAPRDVLIETAWNDGGALIAADARRLKQVFLIGLDNAIKHSPAGGRVRVATLVADGRFVVEVSDEGPGLSEEDRAHVFSRFYRGRAADSGSTGGLGIGLAIAKLIVERHDGAITLDNRPSGGAALTVSLPPAEAGS</sequence>
<keyword evidence="5" id="KW-0808">Transferase</keyword>
<evidence type="ECO:0000256" key="8">
    <source>
        <dbReference type="SAM" id="Phobius"/>
    </source>
</evidence>
<comment type="subcellular location">
    <subcellularLocation>
        <location evidence="2">Membrane</location>
    </subcellularLocation>
</comment>
<reference evidence="11" key="3">
    <citation type="submission" date="2023-01" db="EMBL/GenBank/DDBJ databases">
        <authorList>
            <person name="Sun Q."/>
            <person name="Evtushenko L."/>
        </authorList>
    </citation>
    <scope>NUCLEOTIDE SEQUENCE</scope>
    <source>
        <strain evidence="11">VKM B-1606</strain>
    </source>
</reference>
<evidence type="ECO:0000256" key="2">
    <source>
        <dbReference type="ARBA" id="ARBA00004370"/>
    </source>
</evidence>
<dbReference type="Gene3D" id="6.10.340.10">
    <property type="match status" value="1"/>
</dbReference>
<dbReference type="GO" id="GO:0016020">
    <property type="term" value="C:membrane"/>
    <property type="evidence" value="ECO:0007669"/>
    <property type="project" value="UniProtKB-SubCell"/>
</dbReference>
<keyword evidence="13" id="KW-1185">Reference proteome</keyword>
<dbReference type="EMBL" id="JAFBCY010000001">
    <property type="protein sequence ID" value="MBM7850893.1"/>
    <property type="molecule type" value="Genomic_DNA"/>
</dbReference>
<dbReference type="CDD" id="cd00082">
    <property type="entry name" value="HisKA"/>
    <property type="match status" value="1"/>
</dbReference>
<dbReference type="RefSeq" id="WP_204949259.1">
    <property type="nucleotide sequence ID" value="NZ_BSFF01000002.1"/>
</dbReference>
<evidence type="ECO:0000313" key="12">
    <source>
        <dbReference type="EMBL" id="MBM7850893.1"/>
    </source>
</evidence>
<organism evidence="11 14">
    <name type="scientific">Methylopila capsulata</name>
    <dbReference type="NCBI Taxonomy" id="61654"/>
    <lineage>
        <taxon>Bacteria</taxon>
        <taxon>Pseudomonadati</taxon>
        <taxon>Pseudomonadota</taxon>
        <taxon>Alphaproteobacteria</taxon>
        <taxon>Hyphomicrobiales</taxon>
        <taxon>Methylopilaceae</taxon>
        <taxon>Methylopila</taxon>
    </lineage>
</organism>
<dbReference type="AlphaFoldDB" id="A0A9W6MSG4"/>
<comment type="caution">
    <text evidence="11">The sequence shown here is derived from an EMBL/GenBank/DDBJ whole genome shotgun (WGS) entry which is preliminary data.</text>
</comment>
<protein>
    <recommendedName>
        <fullName evidence="3">histidine kinase</fullName>
        <ecNumber evidence="3">2.7.13.3</ecNumber>
    </recommendedName>
</protein>
<reference evidence="11" key="1">
    <citation type="journal article" date="2014" name="Int. J. Syst. Evol. Microbiol.">
        <title>Complete genome sequence of Corynebacterium casei LMG S-19264T (=DSM 44701T), isolated from a smear-ripened cheese.</title>
        <authorList>
            <consortium name="US DOE Joint Genome Institute (JGI-PGF)"/>
            <person name="Walter F."/>
            <person name="Albersmeier A."/>
            <person name="Kalinowski J."/>
            <person name="Ruckert C."/>
        </authorList>
    </citation>
    <scope>NUCLEOTIDE SEQUENCE</scope>
    <source>
        <strain evidence="11">VKM B-1606</strain>
    </source>
</reference>
<dbReference type="PRINTS" id="PR00344">
    <property type="entry name" value="BCTRLSENSOR"/>
</dbReference>
<dbReference type="Proteomes" id="UP001143400">
    <property type="component" value="Unassembled WGS sequence"/>
</dbReference>
<keyword evidence="7" id="KW-0902">Two-component regulatory system</keyword>
<evidence type="ECO:0000256" key="7">
    <source>
        <dbReference type="ARBA" id="ARBA00023012"/>
    </source>
</evidence>
<dbReference type="InterPro" id="IPR003660">
    <property type="entry name" value="HAMP_dom"/>
</dbReference>
<dbReference type="Gene3D" id="1.10.287.130">
    <property type="match status" value="1"/>
</dbReference>
<keyword evidence="8" id="KW-1133">Transmembrane helix</keyword>
<dbReference type="InterPro" id="IPR036097">
    <property type="entry name" value="HisK_dim/P_sf"/>
</dbReference>
<feature type="transmembrane region" description="Helical" evidence="8">
    <location>
        <begin position="191"/>
        <end position="214"/>
    </location>
</feature>
<dbReference type="InterPro" id="IPR005467">
    <property type="entry name" value="His_kinase_dom"/>
</dbReference>
<evidence type="ECO:0000256" key="5">
    <source>
        <dbReference type="ARBA" id="ARBA00022679"/>
    </source>
</evidence>
<dbReference type="SMART" id="SM00304">
    <property type="entry name" value="HAMP"/>
    <property type="match status" value="1"/>
</dbReference>
<evidence type="ECO:0000259" key="10">
    <source>
        <dbReference type="PROSITE" id="PS50885"/>
    </source>
</evidence>
<dbReference type="SMART" id="SM00388">
    <property type="entry name" value="HisKA"/>
    <property type="match status" value="1"/>
</dbReference>
<dbReference type="PANTHER" id="PTHR43711">
    <property type="entry name" value="TWO-COMPONENT HISTIDINE KINASE"/>
    <property type="match status" value="1"/>
</dbReference>
<dbReference type="PROSITE" id="PS50885">
    <property type="entry name" value="HAMP"/>
    <property type="match status" value="1"/>
</dbReference>
<dbReference type="FunFam" id="1.10.287.130:FF:000001">
    <property type="entry name" value="Two-component sensor histidine kinase"/>
    <property type="match status" value="1"/>
</dbReference>
<keyword evidence="6 11" id="KW-0418">Kinase</keyword>